<reference evidence="4" key="1">
    <citation type="submission" date="2015-12" db="EMBL/GenBank/DDBJ databases">
        <title>Update maize B73 reference genome by single molecule sequencing technologies.</title>
        <authorList>
            <consortium name="Maize Genome Sequencing Project"/>
            <person name="Ware D."/>
        </authorList>
    </citation>
    <scope>NUCLEOTIDE SEQUENCE</scope>
    <source>
        <tissue evidence="4">Seedling</tissue>
    </source>
</reference>
<evidence type="ECO:0000313" key="4">
    <source>
        <dbReference type="EMBL" id="AQK46762.1"/>
    </source>
</evidence>
<evidence type="ECO:0000256" key="1">
    <source>
        <dbReference type="ARBA" id="ARBA00007626"/>
    </source>
</evidence>
<dbReference type="PANTHER" id="PTHR46598">
    <property type="entry name" value="BNAC05G43320D PROTEIN"/>
    <property type="match status" value="1"/>
</dbReference>
<keyword evidence="2" id="KW-0677">Repeat</keyword>
<accession>A0A1D6JG90</accession>
<dbReference type="InterPro" id="IPR011990">
    <property type="entry name" value="TPR-like_helical_dom_sf"/>
</dbReference>
<proteinExistence type="inferred from homology"/>
<dbReference type="InterPro" id="IPR002885">
    <property type="entry name" value="PPR_rpt"/>
</dbReference>
<dbReference type="EMBL" id="CM000786">
    <property type="protein sequence ID" value="AQK46762.1"/>
    <property type="molecule type" value="Genomic_DNA"/>
</dbReference>
<keyword evidence="3" id="KW-0809">Transit peptide</keyword>
<dbReference type="AlphaFoldDB" id="A0A1D6JG90"/>
<dbReference type="Gene3D" id="1.25.40.10">
    <property type="entry name" value="Tetratricopeptide repeat domain"/>
    <property type="match status" value="2"/>
</dbReference>
<comment type="similarity">
    <text evidence="1">Belongs to the PPR family. P subfamily.</text>
</comment>
<gene>
    <name evidence="4" type="ORF">ZEAMMB73_Zm00001d026485</name>
</gene>
<evidence type="ECO:0000256" key="3">
    <source>
        <dbReference type="ARBA" id="ARBA00022946"/>
    </source>
</evidence>
<sequence length="335" mass="38516">MFDPKKVDRGFVLGTESQFGLVVLTDGNLLHTEKALAKLIIGCVKSRNMHILSNFFIMSCQYGLELISPQDVVTACIQMGWLHAAHDIIDNLESAGIPVGITGYVSLLRAYEKENKSEEVNGLLQQIQKMASTMDDVHTDSPFTINNIAEVVKYEMSFSSSSLVAALADEIKHYNPGEHLALELNNSVLFFCKAKMMEDALCTYKCMREQNIRPTSHTFCHMLCGYSSMDMHREITMLWGEIKRRHEYGELDLDRDLLDSLVLNFLKGGYFSRVMEIISYMSKHNIYCDKWKYRRAFLKLHKNLYRNLDSLHDKTEAQSKRIEDVRAFRLWASIK</sequence>
<dbReference type="PANTHER" id="PTHR46598:SF3">
    <property type="entry name" value="OS07G0495300 PROTEIN"/>
    <property type="match status" value="1"/>
</dbReference>
<organism evidence="4">
    <name type="scientific">Zea mays</name>
    <name type="common">Maize</name>
    <dbReference type="NCBI Taxonomy" id="4577"/>
    <lineage>
        <taxon>Eukaryota</taxon>
        <taxon>Viridiplantae</taxon>
        <taxon>Streptophyta</taxon>
        <taxon>Embryophyta</taxon>
        <taxon>Tracheophyta</taxon>
        <taxon>Spermatophyta</taxon>
        <taxon>Magnoliopsida</taxon>
        <taxon>Liliopsida</taxon>
        <taxon>Poales</taxon>
        <taxon>Poaceae</taxon>
        <taxon>PACMAD clade</taxon>
        <taxon>Panicoideae</taxon>
        <taxon>Andropogonodae</taxon>
        <taxon>Andropogoneae</taxon>
        <taxon>Tripsacinae</taxon>
        <taxon>Zea</taxon>
    </lineage>
</organism>
<evidence type="ECO:0000256" key="2">
    <source>
        <dbReference type="ARBA" id="ARBA00022737"/>
    </source>
</evidence>
<name>A0A1D6JG90_MAIZE</name>
<protein>
    <submittedName>
        <fullName evidence="4">Protein FAR1-RELATED SEQUENCE 6</fullName>
    </submittedName>
</protein>
<dbReference type="ExpressionAtlas" id="A0A1D6JG90">
    <property type="expression patterns" value="baseline and differential"/>
</dbReference>
<dbReference type="Pfam" id="PF01535">
    <property type="entry name" value="PPR"/>
    <property type="match status" value="2"/>
</dbReference>